<gene>
    <name evidence="14" type="ORF">H1W37_11135</name>
</gene>
<keyword evidence="15" id="KW-1185">Reference proteome</keyword>
<protein>
    <recommendedName>
        <fullName evidence="3">Magnesium transport protein CorA</fullName>
    </recommendedName>
</protein>
<dbReference type="SUPFAM" id="SSF143865">
    <property type="entry name" value="CorA soluble domain-like"/>
    <property type="match status" value="1"/>
</dbReference>
<dbReference type="InterPro" id="IPR045861">
    <property type="entry name" value="CorA_cytoplasmic_dom"/>
</dbReference>
<evidence type="ECO:0000256" key="5">
    <source>
        <dbReference type="ARBA" id="ARBA00022475"/>
    </source>
</evidence>
<evidence type="ECO:0000256" key="10">
    <source>
        <dbReference type="ARBA" id="ARBA00023065"/>
    </source>
</evidence>
<comment type="subcellular location">
    <subcellularLocation>
        <location evidence="1">Cell inner membrane</location>
        <topology evidence="1">Multi-pass membrane protein</topology>
    </subcellularLocation>
</comment>
<dbReference type="PANTHER" id="PTHR46494:SF1">
    <property type="entry name" value="CORA FAMILY METAL ION TRANSPORTER (EUROFUNG)"/>
    <property type="match status" value="1"/>
</dbReference>
<evidence type="ECO:0000256" key="9">
    <source>
        <dbReference type="ARBA" id="ARBA00022989"/>
    </source>
</evidence>
<dbReference type="RefSeq" id="WP_181760406.1">
    <property type="nucleotide sequence ID" value="NZ_BMCR01000003.1"/>
</dbReference>
<evidence type="ECO:0000313" key="14">
    <source>
        <dbReference type="EMBL" id="MBA4612209.1"/>
    </source>
</evidence>
<keyword evidence="5" id="KW-1003">Cell membrane</keyword>
<dbReference type="InterPro" id="IPR045863">
    <property type="entry name" value="CorA_TM1_TM2"/>
</dbReference>
<name>A0A838XLL7_9HYPH</name>
<dbReference type="PANTHER" id="PTHR46494">
    <property type="entry name" value="CORA FAMILY METAL ION TRANSPORTER (EUROFUNG)"/>
    <property type="match status" value="1"/>
</dbReference>
<keyword evidence="10" id="KW-0406">Ion transport</keyword>
<reference evidence="14 15" key="1">
    <citation type="submission" date="2020-07" db="EMBL/GenBank/DDBJ databases">
        <authorList>
            <person name="Li M."/>
        </authorList>
    </citation>
    <scope>NUCLEOTIDE SEQUENCE [LARGE SCALE GENOMIC DNA]</scope>
    <source>
        <strain evidence="14 15">DSM 23284</strain>
    </source>
</reference>
<dbReference type="InterPro" id="IPR002523">
    <property type="entry name" value="MgTranspt_CorA/ZnTranspt_ZntB"/>
</dbReference>
<dbReference type="GO" id="GO:0015095">
    <property type="term" value="F:magnesium ion transmembrane transporter activity"/>
    <property type="evidence" value="ECO:0007669"/>
    <property type="project" value="TreeGrafter"/>
</dbReference>
<dbReference type="EMBL" id="JACEON010000009">
    <property type="protein sequence ID" value="MBA4612209.1"/>
    <property type="molecule type" value="Genomic_DNA"/>
</dbReference>
<comment type="caution">
    <text evidence="14">The sequence shown here is derived from an EMBL/GenBank/DDBJ whole genome shotgun (WGS) entry which is preliminary data.</text>
</comment>
<dbReference type="FunFam" id="1.20.58.340:FF:000001">
    <property type="entry name" value="Magnesium transport protein CorA"/>
    <property type="match status" value="1"/>
</dbReference>
<evidence type="ECO:0000256" key="11">
    <source>
        <dbReference type="ARBA" id="ARBA00023136"/>
    </source>
</evidence>
<dbReference type="CDD" id="cd12837">
    <property type="entry name" value="EcCorA-like_u1"/>
    <property type="match status" value="1"/>
</dbReference>
<organism evidence="14 15">
    <name type="scientific">Stappia taiwanensis</name>
    <dbReference type="NCBI Taxonomy" id="992267"/>
    <lineage>
        <taxon>Bacteria</taxon>
        <taxon>Pseudomonadati</taxon>
        <taxon>Pseudomonadota</taxon>
        <taxon>Alphaproteobacteria</taxon>
        <taxon>Hyphomicrobiales</taxon>
        <taxon>Stappiaceae</taxon>
        <taxon>Stappia</taxon>
    </lineage>
</organism>
<comment type="similarity">
    <text evidence="2">Belongs to the CorA metal ion transporter (MIT) (TC 1.A.35) family.</text>
</comment>
<evidence type="ECO:0000313" key="15">
    <source>
        <dbReference type="Proteomes" id="UP000559404"/>
    </source>
</evidence>
<evidence type="ECO:0000256" key="12">
    <source>
        <dbReference type="ARBA" id="ARBA00034269"/>
    </source>
</evidence>
<evidence type="ECO:0000256" key="13">
    <source>
        <dbReference type="SAM" id="Phobius"/>
    </source>
</evidence>
<sequence length="324" mass="35598">MITAYCRRPTRLVQTSLGTDDQLPPDAIWVDLAAPTAEERAAVSSWIGVDLPTRDEMAAIETSERLYQEGNALVMTALMPMVSRDPDPTASSMTFVVTKERFVSIRHGEPSSIAIAARRLQGENANARTGADALLVLLDAVADRAADVIEEASAQFDKVSNLVFGGGLDSRKSSEYQGTIQKIGRIGLTVARMHDACATLERLFIYLATHARLVQLTGQQKAICKALGRDIRSVREHASALDAKLNFLLDATVGLVNLEQNQIIKIFSVLAVVFMPPTLIASIYGMNFTQMPELSWLYGYPFSLGVMLGSVLLTFLYFRWKKLL</sequence>
<evidence type="ECO:0000256" key="6">
    <source>
        <dbReference type="ARBA" id="ARBA00022519"/>
    </source>
</evidence>
<proteinExistence type="inferred from homology"/>
<dbReference type="GO" id="GO:0005886">
    <property type="term" value="C:plasma membrane"/>
    <property type="evidence" value="ECO:0007669"/>
    <property type="project" value="UniProtKB-SubCell"/>
</dbReference>
<dbReference type="AlphaFoldDB" id="A0A838XLL7"/>
<dbReference type="GO" id="GO:0015087">
    <property type="term" value="F:cobalt ion transmembrane transporter activity"/>
    <property type="evidence" value="ECO:0007669"/>
    <property type="project" value="TreeGrafter"/>
</dbReference>
<reference evidence="14 15" key="2">
    <citation type="submission" date="2020-08" db="EMBL/GenBank/DDBJ databases">
        <title>Stappia taiwanensis sp. nov., isolated from a coastal thermal spring.</title>
        <authorList>
            <person name="Kampfer P."/>
        </authorList>
    </citation>
    <scope>NUCLEOTIDE SEQUENCE [LARGE SCALE GENOMIC DNA]</scope>
    <source>
        <strain evidence="14 15">DSM 23284</strain>
    </source>
</reference>
<keyword evidence="7 13" id="KW-0812">Transmembrane</keyword>
<dbReference type="GO" id="GO:0000287">
    <property type="term" value="F:magnesium ion binding"/>
    <property type="evidence" value="ECO:0007669"/>
    <property type="project" value="TreeGrafter"/>
</dbReference>
<keyword evidence="11 13" id="KW-0472">Membrane</keyword>
<comment type="catalytic activity">
    <reaction evidence="12">
        <text>Mg(2+)(in) = Mg(2+)(out)</text>
        <dbReference type="Rhea" id="RHEA:29827"/>
        <dbReference type="ChEBI" id="CHEBI:18420"/>
    </reaction>
</comment>
<feature type="transmembrane region" description="Helical" evidence="13">
    <location>
        <begin position="298"/>
        <end position="318"/>
    </location>
</feature>
<evidence type="ECO:0000256" key="1">
    <source>
        <dbReference type="ARBA" id="ARBA00004429"/>
    </source>
</evidence>
<evidence type="ECO:0000256" key="8">
    <source>
        <dbReference type="ARBA" id="ARBA00022842"/>
    </source>
</evidence>
<keyword evidence="9 13" id="KW-1133">Transmembrane helix</keyword>
<evidence type="ECO:0000256" key="4">
    <source>
        <dbReference type="ARBA" id="ARBA00022448"/>
    </source>
</evidence>
<dbReference type="Pfam" id="PF01544">
    <property type="entry name" value="CorA"/>
    <property type="match status" value="1"/>
</dbReference>
<keyword evidence="8" id="KW-0460">Magnesium</keyword>
<keyword evidence="6" id="KW-0997">Cell inner membrane</keyword>
<dbReference type="GO" id="GO:0050897">
    <property type="term" value="F:cobalt ion binding"/>
    <property type="evidence" value="ECO:0007669"/>
    <property type="project" value="TreeGrafter"/>
</dbReference>
<evidence type="ECO:0000256" key="3">
    <source>
        <dbReference type="ARBA" id="ARBA00019439"/>
    </source>
</evidence>
<dbReference type="SUPFAM" id="SSF144083">
    <property type="entry name" value="Magnesium transport protein CorA, transmembrane region"/>
    <property type="match status" value="1"/>
</dbReference>
<evidence type="ECO:0000256" key="7">
    <source>
        <dbReference type="ARBA" id="ARBA00022692"/>
    </source>
</evidence>
<dbReference type="Gene3D" id="1.20.58.340">
    <property type="entry name" value="Magnesium transport protein CorA, transmembrane region"/>
    <property type="match status" value="2"/>
</dbReference>
<feature type="transmembrane region" description="Helical" evidence="13">
    <location>
        <begin position="266"/>
        <end position="286"/>
    </location>
</feature>
<dbReference type="Proteomes" id="UP000559404">
    <property type="component" value="Unassembled WGS sequence"/>
</dbReference>
<dbReference type="Gene3D" id="3.30.460.20">
    <property type="entry name" value="CorA soluble domain-like"/>
    <property type="match status" value="1"/>
</dbReference>
<evidence type="ECO:0000256" key="2">
    <source>
        <dbReference type="ARBA" id="ARBA00009765"/>
    </source>
</evidence>
<accession>A0A838XLL7</accession>
<keyword evidence="4" id="KW-0813">Transport</keyword>